<dbReference type="EMBL" id="JAIBOA010000015">
    <property type="protein sequence ID" value="MBW8485195.1"/>
    <property type="molecule type" value="Genomic_DNA"/>
</dbReference>
<evidence type="ECO:0000256" key="1">
    <source>
        <dbReference type="SAM" id="MobiDB-lite"/>
    </source>
</evidence>
<accession>A0ABS7FXP7</accession>
<organism evidence="3 4">
    <name type="scientific">Actinomadura parmotrematis</name>
    <dbReference type="NCBI Taxonomy" id="2864039"/>
    <lineage>
        <taxon>Bacteria</taxon>
        <taxon>Bacillati</taxon>
        <taxon>Actinomycetota</taxon>
        <taxon>Actinomycetes</taxon>
        <taxon>Streptosporangiales</taxon>
        <taxon>Thermomonosporaceae</taxon>
        <taxon>Actinomadura</taxon>
    </lineage>
</organism>
<feature type="transmembrane region" description="Helical" evidence="2">
    <location>
        <begin position="29"/>
        <end position="49"/>
    </location>
</feature>
<dbReference type="PANTHER" id="PTHR36166">
    <property type="entry name" value="CHROMOSOME 9, WHOLE GENOME SHOTGUN SEQUENCE"/>
    <property type="match status" value="1"/>
</dbReference>
<evidence type="ECO:0000256" key="2">
    <source>
        <dbReference type="SAM" id="Phobius"/>
    </source>
</evidence>
<dbReference type="Pfam" id="PF10604">
    <property type="entry name" value="Polyketide_cyc2"/>
    <property type="match status" value="1"/>
</dbReference>
<dbReference type="CDD" id="cd07822">
    <property type="entry name" value="SRPBCC_4"/>
    <property type="match status" value="1"/>
</dbReference>
<dbReference type="SUPFAM" id="SSF55961">
    <property type="entry name" value="Bet v1-like"/>
    <property type="match status" value="1"/>
</dbReference>
<sequence length="200" mass="21967">MSSTTDSPTPVDAPAPAARRSAPRRRHRLLAALAGLVALLGGYTVWANLHAVRLNASIEIQATPEEVWQVLTDFTAYPQWNPFLTSAQVTSPGGRLGKGARLRIVMHDASGDSTFTPQVLTDIPGRELRWLGKIGPGWIGDGEHRFTIEQIRPGRVRLTQSERFTGVAVPFAQGMLKSNTLPQFQAMNRALAQRVETLHR</sequence>
<dbReference type="InterPro" id="IPR019587">
    <property type="entry name" value="Polyketide_cyclase/dehydratase"/>
</dbReference>
<evidence type="ECO:0000313" key="3">
    <source>
        <dbReference type="EMBL" id="MBW8485195.1"/>
    </source>
</evidence>
<gene>
    <name evidence="3" type="ORF">K1Y72_22635</name>
</gene>
<evidence type="ECO:0000313" key="4">
    <source>
        <dbReference type="Proteomes" id="UP000774570"/>
    </source>
</evidence>
<reference evidence="3 4" key="1">
    <citation type="submission" date="2021-07" db="EMBL/GenBank/DDBJ databases">
        <title>Actinomadura sp. PM05-2 isolated from lichen.</title>
        <authorList>
            <person name="Somphong A."/>
            <person name="Phongsopitanun W."/>
            <person name="Tanasupawat S."/>
            <person name="Peongsungnone V."/>
        </authorList>
    </citation>
    <scope>NUCLEOTIDE SEQUENCE [LARGE SCALE GENOMIC DNA]</scope>
    <source>
        <strain evidence="3 4">PM05-2</strain>
    </source>
</reference>
<keyword evidence="4" id="KW-1185">Reference proteome</keyword>
<keyword evidence="2" id="KW-1133">Transmembrane helix</keyword>
<feature type="region of interest" description="Disordered" evidence="1">
    <location>
        <begin position="1"/>
        <end position="22"/>
    </location>
</feature>
<dbReference type="RefSeq" id="WP_220168429.1">
    <property type="nucleotide sequence ID" value="NZ_JAIBOA010000015.1"/>
</dbReference>
<keyword evidence="2" id="KW-0812">Transmembrane</keyword>
<name>A0ABS7FXP7_9ACTN</name>
<dbReference type="Proteomes" id="UP000774570">
    <property type="component" value="Unassembled WGS sequence"/>
</dbReference>
<keyword evidence="2" id="KW-0472">Membrane</keyword>
<dbReference type="Gene3D" id="3.30.530.20">
    <property type="match status" value="1"/>
</dbReference>
<dbReference type="PANTHER" id="PTHR36166:SF1">
    <property type="entry name" value="SRPBCC DOMAIN-CONTAINING PROTEIN"/>
    <property type="match status" value="1"/>
</dbReference>
<dbReference type="InterPro" id="IPR023393">
    <property type="entry name" value="START-like_dom_sf"/>
</dbReference>
<protein>
    <submittedName>
        <fullName evidence="3">SRPBCC domain-containing protein</fullName>
    </submittedName>
</protein>
<comment type="caution">
    <text evidence="3">The sequence shown here is derived from an EMBL/GenBank/DDBJ whole genome shotgun (WGS) entry which is preliminary data.</text>
</comment>
<proteinExistence type="predicted"/>